<reference evidence="1" key="2">
    <citation type="submission" date="2022-03" db="EMBL/GenBank/DDBJ databases">
        <title>Draft title - Genomic analysis of global carrot germplasm unveils the trajectory of domestication and the origin of high carotenoid orange carrot.</title>
        <authorList>
            <person name="Iorizzo M."/>
            <person name="Ellison S."/>
            <person name="Senalik D."/>
            <person name="Macko-Podgorni A."/>
            <person name="Grzebelus D."/>
            <person name="Bostan H."/>
            <person name="Rolling W."/>
            <person name="Curaba J."/>
            <person name="Simon P."/>
        </authorList>
    </citation>
    <scope>NUCLEOTIDE SEQUENCE</scope>
    <source>
        <tissue evidence="1">Leaf</tissue>
    </source>
</reference>
<dbReference type="Proteomes" id="UP000077755">
    <property type="component" value="Chromosome 6"/>
</dbReference>
<reference evidence="1" key="1">
    <citation type="journal article" date="2016" name="Nat. Genet.">
        <title>A high-quality carrot genome assembly provides new insights into carotenoid accumulation and asterid genome evolution.</title>
        <authorList>
            <person name="Iorizzo M."/>
            <person name="Ellison S."/>
            <person name="Senalik D."/>
            <person name="Zeng P."/>
            <person name="Satapoomin P."/>
            <person name="Huang J."/>
            <person name="Bowman M."/>
            <person name="Iovene M."/>
            <person name="Sanseverino W."/>
            <person name="Cavagnaro P."/>
            <person name="Yildiz M."/>
            <person name="Macko-Podgorni A."/>
            <person name="Moranska E."/>
            <person name="Grzebelus E."/>
            <person name="Grzebelus D."/>
            <person name="Ashrafi H."/>
            <person name="Zheng Z."/>
            <person name="Cheng S."/>
            <person name="Spooner D."/>
            <person name="Van Deynze A."/>
            <person name="Simon P."/>
        </authorList>
    </citation>
    <scope>NUCLEOTIDE SEQUENCE</scope>
    <source>
        <tissue evidence="1">Leaf</tissue>
    </source>
</reference>
<evidence type="ECO:0000313" key="1">
    <source>
        <dbReference type="EMBL" id="WOH04836.1"/>
    </source>
</evidence>
<dbReference type="AlphaFoldDB" id="A0AAF1B6C2"/>
<protein>
    <submittedName>
        <fullName evidence="1">Uncharacterized protein</fullName>
    </submittedName>
</protein>
<accession>A0AAF1B6C2</accession>
<sequence length="420" mass="45957">MDPCPFVRIVVKNLALKFGVLKSDTFCYCKIKLRDFATQTSKICVVLQENQQIDDQIHASFNLKKSDFEKLMEKSGVSKRPFCVKVEIFAGKGEISCGFGGGKKIGSVSLDLKSVENRVCVIQNGWVEIGNGVKLNLNVRIEPDPRFVFQFDGEPECSPQVFQVNGNVRQAVFTCEFGFRNSGGERNLRTRSIESESNKSRSCLTSLRSDKEIHPKERKGWSITIHDLSGSPVACASMVTPFVPSSGTNRVCRSNPGAWLILTPGQATWKPWGRLEAWLEKGDHLGYKFEHFPDGGIDAITLTNSKLSTKNGGKFIIDNSTGPSPMSTPSSSFDSGSISSSDVGSGSWAHLLYRGFVMSSTVMGGGKCSKPEVEISTHHVSCTEDAAAFVALAAAMDLSMDACRSFSSKLRKELRQPGHE</sequence>
<dbReference type="PANTHER" id="PTHR31317:SF21">
    <property type="entry name" value="FORMIN-LIKE PROTEIN 18"/>
    <property type="match status" value="1"/>
</dbReference>
<dbReference type="PANTHER" id="PTHR31317">
    <property type="entry name" value="OS08G0163500 PROTEIN"/>
    <property type="match status" value="1"/>
</dbReference>
<proteinExistence type="predicted"/>
<organism evidence="1 2">
    <name type="scientific">Daucus carota subsp. sativus</name>
    <name type="common">Carrot</name>
    <dbReference type="NCBI Taxonomy" id="79200"/>
    <lineage>
        <taxon>Eukaryota</taxon>
        <taxon>Viridiplantae</taxon>
        <taxon>Streptophyta</taxon>
        <taxon>Embryophyta</taxon>
        <taxon>Tracheophyta</taxon>
        <taxon>Spermatophyta</taxon>
        <taxon>Magnoliopsida</taxon>
        <taxon>eudicotyledons</taxon>
        <taxon>Gunneridae</taxon>
        <taxon>Pentapetalae</taxon>
        <taxon>asterids</taxon>
        <taxon>campanulids</taxon>
        <taxon>Apiales</taxon>
        <taxon>Apiaceae</taxon>
        <taxon>Apioideae</taxon>
        <taxon>Scandiceae</taxon>
        <taxon>Daucinae</taxon>
        <taxon>Daucus</taxon>
        <taxon>Daucus sect. Daucus</taxon>
    </lineage>
</organism>
<dbReference type="InterPro" id="IPR010410">
    <property type="entry name" value="DUF1005"/>
</dbReference>
<dbReference type="EMBL" id="CP093348">
    <property type="protein sequence ID" value="WOH04836.1"/>
    <property type="molecule type" value="Genomic_DNA"/>
</dbReference>
<dbReference type="Pfam" id="PF06219">
    <property type="entry name" value="DUF1005"/>
    <property type="match status" value="1"/>
</dbReference>
<keyword evidence="2" id="KW-1185">Reference proteome</keyword>
<name>A0AAF1B6C2_DAUCS</name>
<gene>
    <name evidence="1" type="ORF">DCAR_0624248</name>
</gene>
<evidence type="ECO:0000313" key="2">
    <source>
        <dbReference type="Proteomes" id="UP000077755"/>
    </source>
</evidence>